<evidence type="ECO:0000313" key="16">
    <source>
        <dbReference type="Proteomes" id="UP000620139"/>
    </source>
</evidence>
<comment type="subunit">
    <text evidence="5 13">Homotetramer.</text>
</comment>
<dbReference type="GO" id="GO:0006567">
    <property type="term" value="P:L-threonine catabolic process"/>
    <property type="evidence" value="ECO:0007669"/>
    <property type="project" value="TreeGrafter"/>
</dbReference>
<comment type="caution">
    <text evidence="15">The sequence shown here is derived from an EMBL/GenBank/DDBJ whole genome shotgun (WGS) entry which is preliminary data.</text>
</comment>
<dbReference type="NCBIfam" id="NF009130">
    <property type="entry name" value="PRK12483.1"/>
    <property type="match status" value="1"/>
</dbReference>
<dbReference type="Pfam" id="PF00585">
    <property type="entry name" value="Thr_dehydrat_C"/>
    <property type="match status" value="2"/>
</dbReference>
<dbReference type="PANTHER" id="PTHR48078:SF11">
    <property type="entry name" value="THREONINE DEHYDRATASE, MITOCHONDRIAL"/>
    <property type="match status" value="1"/>
</dbReference>
<dbReference type="CDD" id="cd04906">
    <property type="entry name" value="ACT_ThrD-I_1"/>
    <property type="match status" value="1"/>
</dbReference>
<evidence type="ECO:0000256" key="4">
    <source>
        <dbReference type="ARBA" id="ARBA00010869"/>
    </source>
</evidence>
<dbReference type="InterPro" id="IPR005787">
    <property type="entry name" value="Thr_deHydtase_biosynth"/>
</dbReference>
<evidence type="ECO:0000256" key="7">
    <source>
        <dbReference type="ARBA" id="ARBA00022624"/>
    </source>
</evidence>
<dbReference type="InterPro" id="IPR036052">
    <property type="entry name" value="TrpB-like_PALP_sf"/>
</dbReference>
<dbReference type="InterPro" id="IPR038110">
    <property type="entry name" value="TD_ACT-like_sf"/>
</dbReference>
<evidence type="ECO:0000256" key="6">
    <source>
        <dbReference type="ARBA" id="ARBA00022605"/>
    </source>
</evidence>
<dbReference type="PROSITE" id="PS00165">
    <property type="entry name" value="DEHYDRATASE_SER_THR"/>
    <property type="match status" value="1"/>
</dbReference>
<evidence type="ECO:0000256" key="13">
    <source>
        <dbReference type="RuleBase" id="RU362012"/>
    </source>
</evidence>
<comment type="pathway">
    <text evidence="3 13">Amino-acid biosynthesis; L-isoleucine biosynthesis; 2-oxobutanoate from L-threonine: step 1/1.</text>
</comment>
<proteinExistence type="inferred from homology"/>
<dbReference type="GO" id="GO:0009097">
    <property type="term" value="P:isoleucine biosynthetic process"/>
    <property type="evidence" value="ECO:0007669"/>
    <property type="project" value="UniProtKB-UniRule"/>
</dbReference>
<dbReference type="FunFam" id="3.40.50.1100:FF:000008">
    <property type="entry name" value="L-threonine dehydratase"/>
    <property type="match status" value="1"/>
</dbReference>
<dbReference type="GO" id="GO:0006565">
    <property type="term" value="P:L-serine catabolic process"/>
    <property type="evidence" value="ECO:0007669"/>
    <property type="project" value="TreeGrafter"/>
</dbReference>
<keyword evidence="8" id="KW-0677">Repeat</keyword>
<accession>A0A931IVP0</accession>
<keyword evidence="16" id="KW-1185">Reference proteome</keyword>
<dbReference type="SUPFAM" id="SSF55021">
    <property type="entry name" value="ACT-like"/>
    <property type="match status" value="1"/>
</dbReference>
<dbReference type="Proteomes" id="UP000620139">
    <property type="component" value="Unassembled WGS sequence"/>
</dbReference>
<dbReference type="InterPro" id="IPR050147">
    <property type="entry name" value="Ser/Thr_Dehydratase"/>
</dbReference>
<evidence type="ECO:0000256" key="3">
    <source>
        <dbReference type="ARBA" id="ARBA00004810"/>
    </source>
</evidence>
<dbReference type="CDD" id="cd04907">
    <property type="entry name" value="ACT_ThrD-I_2"/>
    <property type="match status" value="1"/>
</dbReference>
<organism evidence="15 16">
    <name type="scientific">Inhella gelatinilytica</name>
    <dbReference type="NCBI Taxonomy" id="2795030"/>
    <lineage>
        <taxon>Bacteria</taxon>
        <taxon>Pseudomonadati</taxon>
        <taxon>Pseudomonadota</taxon>
        <taxon>Betaproteobacteria</taxon>
        <taxon>Burkholderiales</taxon>
        <taxon>Sphaerotilaceae</taxon>
        <taxon>Inhella</taxon>
    </lineage>
</organism>
<keyword evidence="11 13" id="KW-0100">Branched-chain amino acid biosynthesis</keyword>
<dbReference type="GO" id="GO:0004794">
    <property type="term" value="F:threonine deaminase activity"/>
    <property type="evidence" value="ECO:0007669"/>
    <property type="project" value="UniProtKB-UniRule"/>
</dbReference>
<comment type="cofactor">
    <cofactor evidence="2 13">
        <name>pyridoxal 5'-phosphate</name>
        <dbReference type="ChEBI" id="CHEBI:597326"/>
    </cofactor>
</comment>
<dbReference type="SUPFAM" id="SSF53686">
    <property type="entry name" value="Tryptophan synthase beta subunit-like PLP-dependent enzymes"/>
    <property type="match status" value="1"/>
</dbReference>
<evidence type="ECO:0000313" key="15">
    <source>
        <dbReference type="EMBL" id="MBH9552416.1"/>
    </source>
</evidence>
<dbReference type="InterPro" id="IPR001926">
    <property type="entry name" value="TrpB-like_PALP"/>
</dbReference>
<name>A0A931IVP0_9BURK</name>
<feature type="domain" description="ACT-like" evidence="14">
    <location>
        <begin position="431"/>
        <end position="502"/>
    </location>
</feature>
<evidence type="ECO:0000259" key="14">
    <source>
        <dbReference type="PROSITE" id="PS51672"/>
    </source>
</evidence>
<dbReference type="RefSeq" id="WP_198100029.1">
    <property type="nucleotide sequence ID" value="NZ_JAEDAL010000002.1"/>
</dbReference>
<keyword evidence="10 13" id="KW-0456">Lyase</keyword>
<dbReference type="GO" id="GO:0030170">
    <property type="term" value="F:pyridoxal phosphate binding"/>
    <property type="evidence" value="ECO:0007669"/>
    <property type="project" value="InterPro"/>
</dbReference>
<dbReference type="NCBIfam" id="NF006674">
    <property type="entry name" value="PRK09224.1"/>
    <property type="match status" value="1"/>
</dbReference>
<comment type="similarity">
    <text evidence="4 13">Belongs to the serine/threonine dehydratase family.</text>
</comment>
<evidence type="ECO:0000256" key="5">
    <source>
        <dbReference type="ARBA" id="ARBA00011881"/>
    </source>
</evidence>
<evidence type="ECO:0000256" key="11">
    <source>
        <dbReference type="ARBA" id="ARBA00023304"/>
    </source>
</evidence>
<dbReference type="Pfam" id="PF00291">
    <property type="entry name" value="PALP"/>
    <property type="match status" value="1"/>
</dbReference>
<feature type="domain" description="ACT-like" evidence="14">
    <location>
        <begin position="337"/>
        <end position="408"/>
    </location>
</feature>
<protein>
    <recommendedName>
        <fullName evidence="13">L-threonine dehydratase</fullName>
        <ecNumber evidence="13">4.3.1.19</ecNumber>
    </recommendedName>
    <alternativeName>
        <fullName evidence="13">Threonine deaminase</fullName>
    </alternativeName>
</protein>
<dbReference type="InterPro" id="IPR000634">
    <property type="entry name" value="Ser/Thr_deHydtase_PyrdxlP-BS"/>
</dbReference>
<dbReference type="PANTHER" id="PTHR48078">
    <property type="entry name" value="THREONINE DEHYDRATASE, MITOCHONDRIAL-RELATED"/>
    <property type="match status" value="1"/>
</dbReference>
<comment type="function">
    <text evidence="12 13">Catalyzes the anaerobic formation of alpha-ketobutyrate and ammonia from threonine in a two-step reaction. The first step involved a dehydration of threonine and a production of enamine intermediates (aminocrotonate), which tautomerizes to its imine form (iminobutyrate). Both intermediates are unstable and short-lived. The second step is the nonenzymatic hydrolysis of the enamine/imine intermediates to form 2-ketobutyrate and free ammonia. In the low water environment of the cell, the second step is accelerated by RidA.</text>
</comment>
<evidence type="ECO:0000256" key="1">
    <source>
        <dbReference type="ARBA" id="ARBA00001274"/>
    </source>
</evidence>
<gene>
    <name evidence="13 15" type="primary">ilvA</name>
    <name evidence="15" type="ORF">I7X43_06070</name>
</gene>
<keyword evidence="7 13" id="KW-0412">Isoleucine biosynthesis</keyword>
<dbReference type="GO" id="GO:0003941">
    <property type="term" value="F:L-serine ammonia-lyase activity"/>
    <property type="evidence" value="ECO:0007669"/>
    <property type="project" value="TreeGrafter"/>
</dbReference>
<evidence type="ECO:0000256" key="9">
    <source>
        <dbReference type="ARBA" id="ARBA00022898"/>
    </source>
</evidence>
<dbReference type="InterPro" id="IPR045865">
    <property type="entry name" value="ACT-like_dom_sf"/>
</dbReference>
<dbReference type="PROSITE" id="PS51672">
    <property type="entry name" value="ACT_LIKE"/>
    <property type="match status" value="2"/>
</dbReference>
<dbReference type="CDD" id="cd01562">
    <property type="entry name" value="Thr-dehyd"/>
    <property type="match status" value="1"/>
</dbReference>
<dbReference type="Gene3D" id="3.40.1020.10">
    <property type="entry name" value="Biosynthetic Threonine Deaminase, Domain 3"/>
    <property type="match status" value="1"/>
</dbReference>
<evidence type="ECO:0000256" key="8">
    <source>
        <dbReference type="ARBA" id="ARBA00022737"/>
    </source>
</evidence>
<dbReference type="InterPro" id="IPR001721">
    <property type="entry name" value="TD_ACT-like"/>
</dbReference>
<dbReference type="EMBL" id="JAEDAL010000002">
    <property type="protein sequence ID" value="MBH9552416.1"/>
    <property type="molecule type" value="Genomic_DNA"/>
</dbReference>
<keyword evidence="6 13" id="KW-0028">Amino-acid biosynthesis</keyword>
<dbReference type="NCBIfam" id="TIGR01124">
    <property type="entry name" value="ilvA_2Cterm"/>
    <property type="match status" value="1"/>
</dbReference>
<dbReference type="AlphaFoldDB" id="A0A931IVP0"/>
<dbReference type="EC" id="4.3.1.19" evidence="13"/>
<evidence type="ECO:0000256" key="10">
    <source>
        <dbReference type="ARBA" id="ARBA00023239"/>
    </source>
</evidence>
<comment type="catalytic activity">
    <reaction evidence="1 13">
        <text>L-threonine = 2-oxobutanoate + NH4(+)</text>
        <dbReference type="Rhea" id="RHEA:22108"/>
        <dbReference type="ChEBI" id="CHEBI:16763"/>
        <dbReference type="ChEBI" id="CHEBI:28938"/>
        <dbReference type="ChEBI" id="CHEBI:57926"/>
        <dbReference type="EC" id="4.3.1.19"/>
    </reaction>
</comment>
<evidence type="ECO:0000256" key="2">
    <source>
        <dbReference type="ARBA" id="ARBA00001933"/>
    </source>
</evidence>
<dbReference type="FunFam" id="3.40.1020.10:FF:000001">
    <property type="entry name" value="L-threonine dehydratase"/>
    <property type="match status" value="1"/>
</dbReference>
<reference evidence="15" key="1">
    <citation type="submission" date="2020-12" db="EMBL/GenBank/DDBJ databases">
        <title>The genome sequence of Inhella sp. 4Y17.</title>
        <authorList>
            <person name="Liu Y."/>
        </authorList>
    </citation>
    <scope>NUCLEOTIDE SEQUENCE</scope>
    <source>
        <strain evidence="15">4Y10</strain>
    </source>
</reference>
<evidence type="ECO:0000256" key="12">
    <source>
        <dbReference type="ARBA" id="ARBA00025527"/>
    </source>
</evidence>
<dbReference type="Gene3D" id="3.40.50.1100">
    <property type="match status" value="2"/>
</dbReference>
<sequence length="511" mass="56378">MARPALTPPADSYLQRVLRARVYEVAKQTPLEWARKLSRRLDNKVLLKREDQQPVFSFKLRGAYNKMAQLNPEQLARGVICASAGNHAQGVALAARKLGCKARIVMPVTTPRVKSEAVSALGGEVVLHGDSYSDAYQEAVRLQAQEDWVFVHPFDDPDVIAGQGTVGLEILQQHQGPLDAVFVAVGGGGLIAGVASVVKAIRPETRVIGVQMTDSDAMLRSVRAGRRVVLDDVGLFSDGTAVKQVGAETLRVAKSLVDDWICVDTDAVCAAIKDIFEDTRSIVEPAGAMGVAAIKHHVASTGCKGQTFAAITCGANMNFDRLRFVAERAEVGEQREALFAVTIPEERGSFKRFCGLIGKRSVTEFNYRMADPTRAHIFVGVSLSRPDDAERLLHTFRKHGFDALDLTHDELAKQHLRHLVGGHSPLAQDERLVRCEFPERPGALMRFLDAMHPSWNISLFHYRNQGADYGKVLVGVQVPTRERTAFRRFLDGLGYPYRDESDNPAYQLFLR</sequence>
<keyword evidence="9 13" id="KW-0663">Pyridoxal phosphate</keyword>